<dbReference type="Proteomes" id="UP000000305">
    <property type="component" value="Unassembled WGS sequence"/>
</dbReference>
<protein>
    <submittedName>
        <fullName evidence="2">Uncharacterized protein</fullName>
    </submittedName>
</protein>
<keyword evidence="3" id="KW-1185">Reference proteome</keyword>
<dbReference type="InParanoid" id="E9GXL0"/>
<proteinExistence type="predicted"/>
<evidence type="ECO:0000313" key="2">
    <source>
        <dbReference type="EMBL" id="EFX75673.1"/>
    </source>
</evidence>
<keyword evidence="1" id="KW-1133">Transmembrane helix</keyword>
<name>E9GXL0_DAPPU</name>
<dbReference type="KEGG" id="dpx:DAPPUDRAFT_249937"/>
<organism evidence="2 3">
    <name type="scientific">Daphnia pulex</name>
    <name type="common">Water flea</name>
    <dbReference type="NCBI Taxonomy" id="6669"/>
    <lineage>
        <taxon>Eukaryota</taxon>
        <taxon>Metazoa</taxon>
        <taxon>Ecdysozoa</taxon>
        <taxon>Arthropoda</taxon>
        <taxon>Crustacea</taxon>
        <taxon>Branchiopoda</taxon>
        <taxon>Diplostraca</taxon>
        <taxon>Cladocera</taxon>
        <taxon>Anomopoda</taxon>
        <taxon>Daphniidae</taxon>
        <taxon>Daphnia</taxon>
    </lineage>
</organism>
<dbReference type="PANTHER" id="PTHR23263">
    <property type="entry name" value="SMALL PROLINE-RICH PROTEIN"/>
    <property type="match status" value="1"/>
</dbReference>
<gene>
    <name evidence="2" type="ORF">DAPPUDRAFT_249937</name>
</gene>
<accession>E9GXL0</accession>
<evidence type="ECO:0000313" key="3">
    <source>
        <dbReference type="Proteomes" id="UP000000305"/>
    </source>
</evidence>
<dbReference type="PANTHER" id="PTHR23263:SF124">
    <property type="entry name" value="SMALL PROLINE-RICH PROTEIN 3"/>
    <property type="match status" value="1"/>
</dbReference>
<dbReference type="EMBL" id="GL732573">
    <property type="protein sequence ID" value="EFX75673.1"/>
    <property type="molecule type" value="Genomic_DNA"/>
</dbReference>
<keyword evidence="1" id="KW-0472">Membrane</keyword>
<sequence>MTQMSIDPSPCNVKIQKERPVCMSLTLEGHGDHYVKRAMQWCRDPSPSNVKMQKERPVCMSFIIEGHGDHYAIRDQSSEHLRHGNNCSALQVTLHRITSVRNHGQLCVVLLSGVVSLMAALTTGVLMSPGYGGYQATAAKEHYTTSPPHYKTMLTYLLHRGPQYTTEASEYYTKTYAAPSYWEEKERHTHPQKLHPAKGKGSPPFLHIRSKLWRRAAVVC</sequence>
<evidence type="ECO:0000256" key="1">
    <source>
        <dbReference type="SAM" id="Phobius"/>
    </source>
</evidence>
<keyword evidence="1" id="KW-0812">Transmembrane</keyword>
<feature type="transmembrane region" description="Helical" evidence="1">
    <location>
        <begin position="106"/>
        <end position="127"/>
    </location>
</feature>
<dbReference type="AlphaFoldDB" id="E9GXL0"/>
<reference evidence="2 3" key="1">
    <citation type="journal article" date="2011" name="Science">
        <title>The ecoresponsive genome of Daphnia pulex.</title>
        <authorList>
            <person name="Colbourne J.K."/>
            <person name="Pfrender M.E."/>
            <person name="Gilbert D."/>
            <person name="Thomas W.K."/>
            <person name="Tucker A."/>
            <person name="Oakley T.H."/>
            <person name="Tokishita S."/>
            <person name="Aerts A."/>
            <person name="Arnold G.J."/>
            <person name="Basu M.K."/>
            <person name="Bauer D.J."/>
            <person name="Caceres C.E."/>
            <person name="Carmel L."/>
            <person name="Casola C."/>
            <person name="Choi J.H."/>
            <person name="Detter J.C."/>
            <person name="Dong Q."/>
            <person name="Dusheyko S."/>
            <person name="Eads B.D."/>
            <person name="Frohlich T."/>
            <person name="Geiler-Samerotte K.A."/>
            <person name="Gerlach D."/>
            <person name="Hatcher P."/>
            <person name="Jogdeo S."/>
            <person name="Krijgsveld J."/>
            <person name="Kriventseva E.V."/>
            <person name="Kultz D."/>
            <person name="Laforsch C."/>
            <person name="Lindquist E."/>
            <person name="Lopez J."/>
            <person name="Manak J.R."/>
            <person name="Muller J."/>
            <person name="Pangilinan J."/>
            <person name="Patwardhan R.P."/>
            <person name="Pitluck S."/>
            <person name="Pritham E.J."/>
            <person name="Rechtsteiner A."/>
            <person name="Rho M."/>
            <person name="Rogozin I.B."/>
            <person name="Sakarya O."/>
            <person name="Salamov A."/>
            <person name="Schaack S."/>
            <person name="Shapiro H."/>
            <person name="Shiga Y."/>
            <person name="Skalitzky C."/>
            <person name="Smith Z."/>
            <person name="Souvorov A."/>
            <person name="Sung W."/>
            <person name="Tang Z."/>
            <person name="Tsuchiya D."/>
            <person name="Tu H."/>
            <person name="Vos H."/>
            <person name="Wang M."/>
            <person name="Wolf Y.I."/>
            <person name="Yamagata H."/>
            <person name="Yamada T."/>
            <person name="Ye Y."/>
            <person name="Shaw J.R."/>
            <person name="Andrews J."/>
            <person name="Crease T.J."/>
            <person name="Tang H."/>
            <person name="Lucas S.M."/>
            <person name="Robertson H.M."/>
            <person name="Bork P."/>
            <person name="Koonin E.V."/>
            <person name="Zdobnov E.M."/>
            <person name="Grigoriev I.V."/>
            <person name="Lynch M."/>
            <person name="Boore J.L."/>
        </authorList>
    </citation>
    <scope>NUCLEOTIDE SEQUENCE [LARGE SCALE GENOMIC DNA]</scope>
</reference>
<dbReference type="HOGENOM" id="CLU_1257207_0_0_1"/>
<dbReference type="PhylomeDB" id="E9GXL0"/>